<reference evidence="1" key="1">
    <citation type="journal article" date="2011" name="Genome Biol.">
        <title>The draft genome of the carcinogenic human liver fluke Clonorchis sinensis.</title>
        <authorList>
            <person name="Wang X."/>
            <person name="Chen W."/>
            <person name="Huang Y."/>
            <person name="Sun J."/>
            <person name="Men J."/>
            <person name="Liu H."/>
            <person name="Luo F."/>
            <person name="Guo L."/>
            <person name="Lv X."/>
            <person name="Deng C."/>
            <person name="Zhou C."/>
            <person name="Fan Y."/>
            <person name="Li X."/>
            <person name="Huang L."/>
            <person name="Hu Y."/>
            <person name="Liang C."/>
            <person name="Hu X."/>
            <person name="Xu J."/>
            <person name="Yu X."/>
        </authorList>
    </citation>
    <scope>NUCLEOTIDE SEQUENCE [LARGE SCALE GENOMIC DNA]</scope>
    <source>
        <strain evidence="1">Henan</strain>
    </source>
</reference>
<feature type="non-terminal residue" evidence="1">
    <location>
        <position position="1"/>
    </location>
</feature>
<reference key="2">
    <citation type="submission" date="2011-10" db="EMBL/GenBank/DDBJ databases">
        <title>The genome and transcriptome sequence of Clonorchis sinensis provide insights into the carcinogenic liver fluke.</title>
        <authorList>
            <person name="Wang X."/>
            <person name="Huang Y."/>
            <person name="Chen W."/>
            <person name="Liu H."/>
            <person name="Guo L."/>
            <person name="Chen Y."/>
            <person name="Luo F."/>
            <person name="Zhou W."/>
            <person name="Sun J."/>
            <person name="Mao Q."/>
            <person name="Liang P."/>
            <person name="Zhou C."/>
            <person name="Tian Y."/>
            <person name="Men J."/>
            <person name="Lv X."/>
            <person name="Huang L."/>
            <person name="Zhou J."/>
            <person name="Hu Y."/>
            <person name="Li R."/>
            <person name="Zhang F."/>
            <person name="Lei H."/>
            <person name="Li X."/>
            <person name="Hu X."/>
            <person name="Liang C."/>
            <person name="Xu J."/>
            <person name="Wu Z."/>
            <person name="Yu X."/>
        </authorList>
    </citation>
    <scope>NUCLEOTIDE SEQUENCE</scope>
    <source>
        <strain>Henan</strain>
    </source>
</reference>
<protein>
    <submittedName>
        <fullName evidence="1">Uncharacterized protein</fullName>
    </submittedName>
</protein>
<dbReference type="AlphaFoldDB" id="G7YTK3"/>
<accession>G7YTK3</accession>
<name>G7YTK3_CLOSI</name>
<organism evidence="1 2">
    <name type="scientific">Clonorchis sinensis</name>
    <name type="common">Chinese liver fluke</name>
    <dbReference type="NCBI Taxonomy" id="79923"/>
    <lineage>
        <taxon>Eukaryota</taxon>
        <taxon>Metazoa</taxon>
        <taxon>Spiralia</taxon>
        <taxon>Lophotrochozoa</taxon>
        <taxon>Platyhelminthes</taxon>
        <taxon>Trematoda</taxon>
        <taxon>Digenea</taxon>
        <taxon>Opisthorchiida</taxon>
        <taxon>Opisthorchiata</taxon>
        <taxon>Opisthorchiidae</taxon>
        <taxon>Clonorchis</taxon>
    </lineage>
</organism>
<evidence type="ECO:0000313" key="2">
    <source>
        <dbReference type="Proteomes" id="UP000008909"/>
    </source>
</evidence>
<sequence>RFTLQTPNQNTGQSLNPFREFPTIIRTVSSQLGSTNVLSKTSGHVLSFRNEKDDTFIRLPTEIVKSMELDIFIAFDNCESGAATRPPKRGHPRTLTNRRVLPRREWKGQLPKLFSPTNNLPVPKMNGSKNLTCSKVFSRTEGPGLGNGTDHFVRHAQRSFTASVKLQSFSNRRPAVSSSDSAKEKLCDVLGVLLQKVESSDIAVVVGDTNPHCQVPEQPDNIVSSSEPPRIQTNHITISSPWRWSITTSSRIAGWNKMRHLSVAAFRHTLKVHNLLSHREASGHKNETKLSEPASRIPAGPFDIGYYRPKHYSKPSLVRPIDVYLGKRRPSQTTEDVRSEMTHRSIRHGKNLVADNFIVLVNESLVLIFHGLLTPESVHWKFEILHLLHAIDQNYTRFRVFKASSIHEVGNNDHIDKRYRPILISAIHGDGSDRHTVHKNTQDESLVQKSLRLRGLLLGELHFPLENSLKSFRSEGVILICGKLDCFMGISVTGNLRKTSRARSAAKYTLRYQRDDTSFKLDIVAFVHIIFGDGELEAIVFSQLNVRIDNVDVTFCQQHLACAYGTASVSLQYSNGWIFVLLLDCERQKWCFGKRVRIFFEANMAGSVNRLIRRSTKYTRMKMFSEPINYEVSGPQGSMNRKPTNELAVKLFLNRPIT</sequence>
<dbReference type="EMBL" id="DF144207">
    <property type="protein sequence ID" value="GAA56283.1"/>
    <property type="molecule type" value="Genomic_DNA"/>
</dbReference>
<proteinExistence type="predicted"/>
<dbReference type="Proteomes" id="UP000008909">
    <property type="component" value="Unassembled WGS sequence"/>
</dbReference>
<keyword evidence="2" id="KW-1185">Reference proteome</keyword>
<evidence type="ECO:0000313" key="1">
    <source>
        <dbReference type="EMBL" id="GAA56283.1"/>
    </source>
</evidence>
<gene>
    <name evidence="1" type="ORF">CLF_110503</name>
</gene>